<sequence length="157" mass="16537">MSRMSAGSKAPALTRAHFFAGSSFVIVARGTDILQGLRVAVDGKEGWGRLKGLGTAIGWGSEEVWGGEAKKFGAAAFSAELRSAEKHKRAEQASAGRAIVLGGTLGYAGLGEPRAVEGGRFGLGGLQQGWIFPKKWKPGVPEPGNTRRQLREGSEMK</sequence>
<dbReference type="Proteomes" id="UP001219525">
    <property type="component" value="Unassembled WGS sequence"/>
</dbReference>
<evidence type="ECO:0000313" key="2">
    <source>
        <dbReference type="EMBL" id="KAJ7205844.1"/>
    </source>
</evidence>
<feature type="region of interest" description="Disordered" evidence="1">
    <location>
        <begin position="135"/>
        <end position="157"/>
    </location>
</feature>
<proteinExistence type="predicted"/>
<keyword evidence="3" id="KW-1185">Reference proteome</keyword>
<dbReference type="AlphaFoldDB" id="A0AAD6V8Y9"/>
<evidence type="ECO:0000256" key="1">
    <source>
        <dbReference type="SAM" id="MobiDB-lite"/>
    </source>
</evidence>
<gene>
    <name evidence="2" type="ORF">GGX14DRAFT_397540</name>
</gene>
<accession>A0AAD6V8Y9</accession>
<comment type="caution">
    <text evidence="2">The sequence shown here is derived from an EMBL/GenBank/DDBJ whole genome shotgun (WGS) entry which is preliminary data.</text>
</comment>
<name>A0AAD6V8Y9_9AGAR</name>
<reference evidence="2" key="1">
    <citation type="submission" date="2023-03" db="EMBL/GenBank/DDBJ databases">
        <title>Massive genome expansion in bonnet fungi (Mycena s.s.) driven by repeated elements and novel gene families across ecological guilds.</title>
        <authorList>
            <consortium name="Lawrence Berkeley National Laboratory"/>
            <person name="Harder C.B."/>
            <person name="Miyauchi S."/>
            <person name="Viragh M."/>
            <person name="Kuo A."/>
            <person name="Thoen E."/>
            <person name="Andreopoulos B."/>
            <person name="Lu D."/>
            <person name="Skrede I."/>
            <person name="Drula E."/>
            <person name="Henrissat B."/>
            <person name="Morin E."/>
            <person name="Kohler A."/>
            <person name="Barry K."/>
            <person name="LaButti K."/>
            <person name="Morin E."/>
            <person name="Salamov A."/>
            <person name="Lipzen A."/>
            <person name="Mereny Z."/>
            <person name="Hegedus B."/>
            <person name="Baldrian P."/>
            <person name="Stursova M."/>
            <person name="Weitz H."/>
            <person name="Taylor A."/>
            <person name="Grigoriev I.V."/>
            <person name="Nagy L.G."/>
            <person name="Martin F."/>
            <person name="Kauserud H."/>
        </authorList>
    </citation>
    <scope>NUCLEOTIDE SEQUENCE</scope>
    <source>
        <strain evidence="2">9144</strain>
    </source>
</reference>
<dbReference type="EMBL" id="JARJCW010000042">
    <property type="protein sequence ID" value="KAJ7205844.1"/>
    <property type="molecule type" value="Genomic_DNA"/>
</dbReference>
<protein>
    <submittedName>
        <fullName evidence="2">Uncharacterized protein</fullName>
    </submittedName>
</protein>
<evidence type="ECO:0000313" key="3">
    <source>
        <dbReference type="Proteomes" id="UP001219525"/>
    </source>
</evidence>
<organism evidence="2 3">
    <name type="scientific">Mycena pura</name>
    <dbReference type="NCBI Taxonomy" id="153505"/>
    <lineage>
        <taxon>Eukaryota</taxon>
        <taxon>Fungi</taxon>
        <taxon>Dikarya</taxon>
        <taxon>Basidiomycota</taxon>
        <taxon>Agaricomycotina</taxon>
        <taxon>Agaricomycetes</taxon>
        <taxon>Agaricomycetidae</taxon>
        <taxon>Agaricales</taxon>
        <taxon>Marasmiineae</taxon>
        <taxon>Mycenaceae</taxon>
        <taxon>Mycena</taxon>
    </lineage>
</organism>